<dbReference type="InterPro" id="IPR000477">
    <property type="entry name" value="RT_dom"/>
</dbReference>
<evidence type="ECO:0000313" key="4">
    <source>
        <dbReference type="Proteomes" id="UP000069940"/>
    </source>
</evidence>
<reference evidence="4" key="1">
    <citation type="journal article" date="2015" name="Proc. Natl. Acad. Sci. U.S.A.">
        <title>Genome sequence of the Asian Tiger mosquito, Aedes albopictus, reveals insights into its biology, genetics, and evolution.</title>
        <authorList>
            <person name="Chen X.G."/>
            <person name="Jiang X."/>
            <person name="Gu J."/>
            <person name="Xu M."/>
            <person name="Wu Y."/>
            <person name="Deng Y."/>
            <person name="Zhang C."/>
            <person name="Bonizzoni M."/>
            <person name="Dermauw W."/>
            <person name="Vontas J."/>
            <person name="Armbruster P."/>
            <person name="Huang X."/>
            <person name="Yang Y."/>
            <person name="Zhang H."/>
            <person name="He W."/>
            <person name="Peng H."/>
            <person name="Liu Y."/>
            <person name="Wu K."/>
            <person name="Chen J."/>
            <person name="Lirakis M."/>
            <person name="Topalis P."/>
            <person name="Van Leeuwen T."/>
            <person name="Hall A.B."/>
            <person name="Jiang X."/>
            <person name="Thorpe C."/>
            <person name="Mueller R.L."/>
            <person name="Sun C."/>
            <person name="Waterhouse R.M."/>
            <person name="Yan G."/>
            <person name="Tu Z.J."/>
            <person name="Fang X."/>
            <person name="James A.A."/>
        </authorList>
    </citation>
    <scope>NUCLEOTIDE SEQUENCE [LARGE SCALE GENOMIC DNA]</scope>
    <source>
        <strain evidence="4">Foshan</strain>
    </source>
</reference>
<dbReference type="SUPFAM" id="SSF53098">
    <property type="entry name" value="Ribonuclease H-like"/>
    <property type="match status" value="1"/>
</dbReference>
<feature type="region of interest" description="Disordered" evidence="1">
    <location>
        <begin position="1"/>
        <end position="30"/>
    </location>
</feature>
<dbReference type="Pfam" id="PF05380">
    <property type="entry name" value="Peptidase_A17"/>
    <property type="match status" value="1"/>
</dbReference>
<reference evidence="3" key="2">
    <citation type="submission" date="2025-05" db="UniProtKB">
        <authorList>
            <consortium name="EnsemblMetazoa"/>
        </authorList>
    </citation>
    <scope>IDENTIFICATION</scope>
    <source>
        <strain evidence="3">Foshan</strain>
    </source>
</reference>
<name>A0ABM1Z3D1_AEDAL</name>
<dbReference type="RefSeq" id="XP_062713171.1">
    <property type="nucleotide sequence ID" value="XM_062857187.1"/>
</dbReference>
<evidence type="ECO:0000256" key="1">
    <source>
        <dbReference type="SAM" id="MobiDB-lite"/>
    </source>
</evidence>
<sequence length="1059" mass="120927">MDCVKPNPAERTDASSNTTRCCTTTKNSNPLRKRRPLRQQCLQQQATKSSDILFRYLPVVLHGKHGSIRTFAFLDDGSDLTLLDEELADELGLDGETRSLCLHWTGGTQRQEVKSKVVEVEISGVHSGAKQFAINGARTPSSAGKVNRTILSPSKPDSAGQSVVEEHRNLQPAQFTHIAAGEDHCQTDENLHQVIKDYFALHSMGIMKPTKALLSVDDQKAQALLQSQTNFTGERYETGLLWRSEAVRLPDIQAMAQRRFQCLKKRMNKDETLAETLREKMADHLNKGYIRKLSDDELSQNHQRVWYLPVFPVTNPNKPGKVRIVWDAAAKAFGVSLNSVLLKGPDNLSSLFTVLIRFREHLIALTGDIREMFHQVLISKEDQQCQRFYWRDDDGKLSVYVMCVMTFGACCSPSSAQYAMNLNATRFAQKYSDATEVIEKQHYVDDMLVSVDTEEEAIKLAEDVRFVHSQGGFEIRNWTSNSQRVLEALRGSNTEEKNLNLSPEMLTEKVFGMWWCTASDVFTYKIGWDRYDQIWRSGIQWDNIIDENAFAKWRSWLQVLPQVEVVQVPRCFRPQFAPAYDEVQLHTFVDASENGVAAACFLRFKRNKDVWCRLVAAKTRVAPLRYHSIPRLELMAAVIGTRLSTTVLGSLSFNVSKRVYHSDSRCVICWLNSDHRRYTPFVACRVSEILEATDQKQWRWVPTKLNVADDATKWEKFPDMTPESRWFIGPDFLQLSEELWPSQPNKVIKTETELRACLLAHFTSPDPAINVSSWKRMLKVAALVHRFPANCRLKKQGMPALFVAPSTDEIQSAERYVIRQAQREAYPEEPARRIAQTKTVPKTSPLFKLTPWLDNNGLMRMRGRIGACAQALEDAKNPIILPRDHHTTRLIIAHYHNKYNHQNHETALKEIRQRYCIPRLRATYSRVRHNCQQCKNHRAVPQPPIMADLPPERLDAFARPFTHIGIDYFGPMEVVVGRRAEKRWGMLITCLTTRAVHIEVVNTLSTDSCIMGLRNFVARRGSLRTIYSDRGTCLIGASHALADAAMEINHDEVMKEVMT</sequence>
<dbReference type="GeneID" id="134290141"/>
<feature type="compositionally biased region" description="Polar residues" evidence="1">
    <location>
        <begin position="14"/>
        <end position="30"/>
    </location>
</feature>
<dbReference type="EnsemblMetazoa" id="AALFPA23_014663.R21298">
    <property type="protein sequence ID" value="AALFPA23_014663.P21298"/>
    <property type="gene ID" value="AALFPA23_014663"/>
</dbReference>
<feature type="domain" description="Reverse transcriptase" evidence="2">
    <location>
        <begin position="359"/>
        <end position="475"/>
    </location>
</feature>
<evidence type="ECO:0000259" key="2">
    <source>
        <dbReference type="Pfam" id="PF00078"/>
    </source>
</evidence>
<dbReference type="PANTHER" id="PTHR47331">
    <property type="entry name" value="PHD-TYPE DOMAIN-CONTAINING PROTEIN"/>
    <property type="match status" value="1"/>
</dbReference>
<accession>A0ABM1Z3D1</accession>
<keyword evidence="4" id="KW-1185">Reference proteome</keyword>
<dbReference type="Pfam" id="PF00078">
    <property type="entry name" value="RVT_1"/>
    <property type="match status" value="1"/>
</dbReference>
<organism evidence="3 4">
    <name type="scientific">Aedes albopictus</name>
    <name type="common">Asian tiger mosquito</name>
    <name type="synonym">Stegomyia albopicta</name>
    <dbReference type="NCBI Taxonomy" id="7160"/>
    <lineage>
        <taxon>Eukaryota</taxon>
        <taxon>Metazoa</taxon>
        <taxon>Ecdysozoa</taxon>
        <taxon>Arthropoda</taxon>
        <taxon>Hexapoda</taxon>
        <taxon>Insecta</taxon>
        <taxon>Pterygota</taxon>
        <taxon>Neoptera</taxon>
        <taxon>Endopterygota</taxon>
        <taxon>Diptera</taxon>
        <taxon>Nematocera</taxon>
        <taxon>Culicoidea</taxon>
        <taxon>Culicidae</taxon>
        <taxon>Culicinae</taxon>
        <taxon>Aedini</taxon>
        <taxon>Aedes</taxon>
        <taxon>Stegomyia</taxon>
    </lineage>
</organism>
<dbReference type="Gene3D" id="3.30.70.270">
    <property type="match status" value="1"/>
</dbReference>
<dbReference type="Proteomes" id="UP000069940">
    <property type="component" value="Unassembled WGS sequence"/>
</dbReference>
<dbReference type="InterPro" id="IPR043502">
    <property type="entry name" value="DNA/RNA_pol_sf"/>
</dbReference>
<dbReference type="Gene3D" id="3.30.420.10">
    <property type="entry name" value="Ribonuclease H-like superfamily/Ribonuclease H"/>
    <property type="match status" value="1"/>
</dbReference>
<protein>
    <recommendedName>
        <fullName evidence="2">Reverse transcriptase domain-containing protein</fullName>
    </recommendedName>
</protein>
<dbReference type="InterPro" id="IPR043128">
    <property type="entry name" value="Rev_trsase/Diguanyl_cyclase"/>
</dbReference>
<dbReference type="InterPro" id="IPR008042">
    <property type="entry name" value="Retrotrans_Pao"/>
</dbReference>
<dbReference type="CDD" id="cd01644">
    <property type="entry name" value="RT_pepA17"/>
    <property type="match status" value="1"/>
</dbReference>
<evidence type="ECO:0000313" key="3">
    <source>
        <dbReference type="EnsemblMetazoa" id="AALFPA23_014663.P21298"/>
    </source>
</evidence>
<dbReference type="InterPro" id="IPR012337">
    <property type="entry name" value="RNaseH-like_sf"/>
</dbReference>
<proteinExistence type="predicted"/>
<dbReference type="PANTHER" id="PTHR47331:SF1">
    <property type="entry name" value="GAG-LIKE PROTEIN"/>
    <property type="match status" value="1"/>
</dbReference>
<dbReference type="Gene3D" id="3.10.10.10">
    <property type="entry name" value="HIV Type 1 Reverse Transcriptase, subunit A, domain 1"/>
    <property type="match status" value="1"/>
</dbReference>
<dbReference type="InterPro" id="IPR036397">
    <property type="entry name" value="RNaseH_sf"/>
</dbReference>
<dbReference type="SUPFAM" id="SSF56672">
    <property type="entry name" value="DNA/RNA polymerases"/>
    <property type="match status" value="1"/>
</dbReference>